<name>A0A200Q2L3_MACCD</name>
<dbReference type="FunCoup" id="A0A200Q2L3">
    <property type="interactions" value="18"/>
</dbReference>
<evidence type="ECO:0000256" key="1">
    <source>
        <dbReference type="SAM" id="MobiDB-lite"/>
    </source>
</evidence>
<reference evidence="2 3" key="1">
    <citation type="journal article" date="2017" name="Mol. Plant">
        <title>The Genome of Medicinal Plant Macleaya cordata Provides New Insights into Benzylisoquinoline Alkaloids Metabolism.</title>
        <authorList>
            <person name="Liu X."/>
            <person name="Liu Y."/>
            <person name="Huang P."/>
            <person name="Ma Y."/>
            <person name="Qing Z."/>
            <person name="Tang Q."/>
            <person name="Cao H."/>
            <person name="Cheng P."/>
            <person name="Zheng Y."/>
            <person name="Yuan Z."/>
            <person name="Zhou Y."/>
            <person name="Liu J."/>
            <person name="Tang Z."/>
            <person name="Zhuo Y."/>
            <person name="Zhang Y."/>
            <person name="Yu L."/>
            <person name="Huang J."/>
            <person name="Yang P."/>
            <person name="Peng Q."/>
            <person name="Zhang J."/>
            <person name="Jiang W."/>
            <person name="Zhang Z."/>
            <person name="Lin K."/>
            <person name="Ro D.K."/>
            <person name="Chen X."/>
            <person name="Xiong X."/>
            <person name="Shang Y."/>
            <person name="Huang S."/>
            <person name="Zeng J."/>
        </authorList>
    </citation>
    <scope>NUCLEOTIDE SEQUENCE [LARGE SCALE GENOMIC DNA]</scope>
    <source>
        <strain evidence="3">cv. BLH2017</strain>
        <tissue evidence="2">Root</tissue>
    </source>
</reference>
<dbReference type="EMBL" id="MVGT01003289">
    <property type="protein sequence ID" value="OVA04701.1"/>
    <property type="molecule type" value="Genomic_DNA"/>
</dbReference>
<accession>A0A200Q2L3</accession>
<evidence type="ECO:0000313" key="2">
    <source>
        <dbReference type="EMBL" id="OVA04701.1"/>
    </source>
</evidence>
<dbReference type="PANTHER" id="PTHR33641">
    <property type="entry name" value="OS06G0133500 PROTEIN"/>
    <property type="match status" value="1"/>
</dbReference>
<feature type="compositionally biased region" description="Low complexity" evidence="1">
    <location>
        <begin position="49"/>
        <end position="62"/>
    </location>
</feature>
<sequence length="86" mass="10008">MNSIFSSFDAVCAEYLGQKIGFSFNNKMEMMKMRNNKGDDENINSKPPQTQVREPKQQQQKQQQRRTPRFAPELDGLNCFETMVSN</sequence>
<comment type="caution">
    <text evidence="2">The sequence shown here is derived from an EMBL/GenBank/DDBJ whole genome shotgun (WGS) entry which is preliminary data.</text>
</comment>
<dbReference type="AlphaFoldDB" id="A0A200Q2L3"/>
<organism evidence="2 3">
    <name type="scientific">Macleaya cordata</name>
    <name type="common">Five-seeded plume-poppy</name>
    <name type="synonym">Bocconia cordata</name>
    <dbReference type="NCBI Taxonomy" id="56857"/>
    <lineage>
        <taxon>Eukaryota</taxon>
        <taxon>Viridiplantae</taxon>
        <taxon>Streptophyta</taxon>
        <taxon>Embryophyta</taxon>
        <taxon>Tracheophyta</taxon>
        <taxon>Spermatophyta</taxon>
        <taxon>Magnoliopsida</taxon>
        <taxon>Ranunculales</taxon>
        <taxon>Papaveraceae</taxon>
        <taxon>Papaveroideae</taxon>
        <taxon>Macleaya</taxon>
    </lineage>
</organism>
<dbReference type="InParanoid" id="A0A200Q2L3"/>
<dbReference type="PANTHER" id="PTHR33641:SF15">
    <property type="entry name" value="AVR9_CF-9 RAPIDLY ELICITED PROTEIN"/>
    <property type="match status" value="1"/>
</dbReference>
<evidence type="ECO:0000313" key="3">
    <source>
        <dbReference type="Proteomes" id="UP000195402"/>
    </source>
</evidence>
<keyword evidence="3" id="KW-1185">Reference proteome</keyword>
<gene>
    <name evidence="2" type="ORF">BVC80_1719g29</name>
</gene>
<proteinExistence type="predicted"/>
<evidence type="ECO:0008006" key="4">
    <source>
        <dbReference type="Google" id="ProtNLM"/>
    </source>
</evidence>
<feature type="region of interest" description="Disordered" evidence="1">
    <location>
        <begin position="33"/>
        <end position="86"/>
    </location>
</feature>
<protein>
    <recommendedName>
        <fullName evidence="4">Avr9/Cf-9 rapidly elicited protein</fullName>
    </recommendedName>
</protein>
<dbReference type="Proteomes" id="UP000195402">
    <property type="component" value="Unassembled WGS sequence"/>
</dbReference>
<dbReference type="OMA" id="ANDANMM"/>